<organism evidence="2 3">
    <name type="scientific">Bifidobacterium adolescentis L2-32</name>
    <dbReference type="NCBI Taxonomy" id="411481"/>
    <lineage>
        <taxon>Bacteria</taxon>
        <taxon>Bacillati</taxon>
        <taxon>Actinomycetota</taxon>
        <taxon>Actinomycetes</taxon>
        <taxon>Bifidobacteriales</taxon>
        <taxon>Bifidobacteriaceae</taxon>
        <taxon>Bifidobacterium</taxon>
    </lineage>
</organism>
<dbReference type="Pfam" id="PF14200">
    <property type="entry name" value="RicinB_lectin_2"/>
    <property type="match status" value="1"/>
</dbReference>
<feature type="domain" description="Ricin B lectin" evidence="1">
    <location>
        <begin position="3"/>
        <end position="62"/>
    </location>
</feature>
<dbReference type="Gene3D" id="2.80.10.50">
    <property type="match status" value="1"/>
</dbReference>
<dbReference type="EMBL" id="AAXD02000051">
    <property type="protein sequence ID" value="EDN82718.1"/>
    <property type="molecule type" value="Genomic_DNA"/>
</dbReference>
<dbReference type="AlphaFoldDB" id="A7A6Q3"/>
<evidence type="ECO:0000313" key="2">
    <source>
        <dbReference type="EMBL" id="EDN82718.1"/>
    </source>
</evidence>
<dbReference type="Proteomes" id="UP000003773">
    <property type="component" value="Unassembled WGS sequence"/>
</dbReference>
<dbReference type="InterPro" id="IPR035992">
    <property type="entry name" value="Ricin_B-like_lectins"/>
</dbReference>
<reference evidence="2 3" key="2">
    <citation type="submission" date="2007-05" db="EMBL/GenBank/DDBJ databases">
        <title>Draft genome sequence of Bifidobacterium adolescentis (L2-32).</title>
        <authorList>
            <person name="Sudarsanam P."/>
            <person name="Ley R."/>
            <person name="Guruge J."/>
            <person name="Turnbaugh P.J."/>
            <person name="Mahowald M."/>
            <person name="Liep D."/>
            <person name="Gordon J."/>
        </authorList>
    </citation>
    <scope>NUCLEOTIDE SEQUENCE [LARGE SCALE GENOMIC DNA]</scope>
    <source>
        <strain evidence="2 3">L2-32</strain>
    </source>
</reference>
<evidence type="ECO:0000259" key="1">
    <source>
        <dbReference type="Pfam" id="PF14200"/>
    </source>
</evidence>
<gene>
    <name evidence="2" type="ORF">BIFADO_01536</name>
</gene>
<reference evidence="2 3" key="1">
    <citation type="submission" date="2007-04" db="EMBL/GenBank/DDBJ databases">
        <authorList>
            <person name="Fulton L."/>
            <person name="Clifton S."/>
            <person name="Fulton B."/>
            <person name="Xu J."/>
            <person name="Minx P."/>
            <person name="Pepin K.H."/>
            <person name="Johnson M."/>
            <person name="Thiruvilangam P."/>
            <person name="Bhonagiri V."/>
            <person name="Nash W.E."/>
            <person name="Mardis E.R."/>
            <person name="Wilson R.K."/>
        </authorList>
    </citation>
    <scope>NUCLEOTIDE SEQUENCE [LARGE SCALE GENOMIC DNA]</scope>
    <source>
        <strain evidence="2 3">L2-32</strain>
    </source>
</reference>
<evidence type="ECO:0000313" key="3">
    <source>
        <dbReference type="Proteomes" id="UP000003773"/>
    </source>
</evidence>
<accession>A7A6Q3</accession>
<dbReference type="PROSITE" id="PS50231">
    <property type="entry name" value="RICIN_B_LECTIN"/>
    <property type="match status" value="1"/>
</dbReference>
<dbReference type="RefSeq" id="WP_003806679.1">
    <property type="nucleotide sequence ID" value="NZ_DS264436.1"/>
</dbReference>
<dbReference type="SUPFAM" id="SSF50370">
    <property type="entry name" value="Ricin B-like lectins"/>
    <property type="match status" value="1"/>
</dbReference>
<proteinExistence type="predicted"/>
<dbReference type="HOGENOM" id="CLU_2104222_0_0_11"/>
<dbReference type="CDD" id="cd00161">
    <property type="entry name" value="beta-trefoil_Ricin-like"/>
    <property type="match status" value="1"/>
</dbReference>
<protein>
    <recommendedName>
        <fullName evidence="1">Ricin B lectin domain-containing protein</fullName>
    </recommendedName>
</protein>
<dbReference type="InterPro" id="IPR000772">
    <property type="entry name" value="Ricin_B_lectin"/>
</dbReference>
<sequence>MKDGKAANGSNVHQYAPNSYRSQKWVAVRSGSVYKLVSALSSSMALDVKDGKAANGSNVQIYTANGYRFQQWTFKNGRPAVEVRRRSGTVPRPRSRACACSGECTAVRTRPAASR</sequence>
<name>A7A6Q3_BIFAD</name>
<comment type="caution">
    <text evidence="2">The sequence shown here is derived from an EMBL/GenBank/DDBJ whole genome shotgun (WGS) entry which is preliminary data.</text>
</comment>